<evidence type="ECO:0000256" key="1">
    <source>
        <dbReference type="ARBA" id="ARBA00004651"/>
    </source>
</evidence>
<keyword evidence="6 7" id="KW-0472">Membrane</keyword>
<dbReference type="Pfam" id="PF05977">
    <property type="entry name" value="MFS_3"/>
    <property type="match status" value="1"/>
</dbReference>
<dbReference type="InterPro" id="IPR036259">
    <property type="entry name" value="MFS_trans_sf"/>
</dbReference>
<dbReference type="PANTHER" id="PTHR23513">
    <property type="entry name" value="INTEGRAL MEMBRANE EFFLUX PROTEIN-RELATED"/>
    <property type="match status" value="1"/>
</dbReference>
<dbReference type="Gene3D" id="1.20.1250.20">
    <property type="entry name" value="MFS general substrate transporter like domains"/>
    <property type="match status" value="1"/>
</dbReference>
<feature type="transmembrane region" description="Helical" evidence="7">
    <location>
        <begin position="94"/>
        <end position="118"/>
    </location>
</feature>
<comment type="caution">
    <text evidence="9">The sequence shown here is derived from an EMBL/GenBank/DDBJ whole genome shotgun (WGS) entry which is preliminary data.</text>
</comment>
<feature type="transmembrane region" description="Helical" evidence="7">
    <location>
        <begin position="247"/>
        <end position="267"/>
    </location>
</feature>
<dbReference type="GO" id="GO:0022857">
    <property type="term" value="F:transmembrane transporter activity"/>
    <property type="evidence" value="ECO:0007669"/>
    <property type="project" value="InterPro"/>
</dbReference>
<feature type="transmembrane region" description="Helical" evidence="7">
    <location>
        <begin position="395"/>
        <end position="413"/>
    </location>
</feature>
<proteinExistence type="predicted"/>
<feature type="transmembrane region" description="Helical" evidence="7">
    <location>
        <begin position="186"/>
        <end position="209"/>
    </location>
</feature>
<comment type="subcellular location">
    <subcellularLocation>
        <location evidence="1">Cell membrane</location>
        <topology evidence="1">Multi-pass membrane protein</topology>
    </subcellularLocation>
</comment>
<evidence type="ECO:0000256" key="6">
    <source>
        <dbReference type="ARBA" id="ARBA00023136"/>
    </source>
</evidence>
<dbReference type="InterPro" id="IPR010290">
    <property type="entry name" value="TM_effector"/>
</dbReference>
<feature type="transmembrane region" description="Helical" evidence="7">
    <location>
        <begin position="367"/>
        <end position="389"/>
    </location>
</feature>
<accession>A0A7W8J8J2</accession>
<sequence length="564" mass="61424">MPLESPNTAAEPPMVDKSGGFAPLKIPLFRDRWIASTISSVGTWMQDTAGTWLMTSLTTSPLLIALMQTAASLPVLLLGLLAGATADIFDRRKLLIFWQAWMLASVGVLAVLTFVGYISPWALLAFTFLLNIGSAMNNPAWQAIVPELVPRELIPDTVSLNAASNNLARAVGPALGGLMVAGFQRVYTGAGSVFALNAVSFAGVIWVLVNWKRIPLFKSALPSERIAGSIRSGLRYVRYAPDLQSSLVRAFIYTFFISAIWSLLAVVAKRDLKQGPLGYGILNGSLGLGAVIAATTLHRIRQRFSADQILAASTLYNVVVLLVLAFVRSPSILIATLILSGAAWTSTMSTINVSVQLAVPAWVQARALGTYMTTFQGGMAFGAILWGYIAEHTSTTIALTTAACGLLITFPFARRFHILQGPLPDHTPYQWKHPAPQLALDTEPTDGPVRISVEYCVPIENYAEFTSAIHQLRGVRLRDGAIRWGIYRDAIDPTHLNETFVMESWLDYLRSRERITAADEAIRARVRALHQHEDPPKTTYQIYAREVANPIPSGSPASAVETKP</sequence>
<evidence type="ECO:0000256" key="2">
    <source>
        <dbReference type="ARBA" id="ARBA00022448"/>
    </source>
</evidence>
<evidence type="ECO:0000256" key="4">
    <source>
        <dbReference type="ARBA" id="ARBA00022692"/>
    </source>
</evidence>
<name>A0A7W8J8J2_9BACT</name>
<dbReference type="AlphaFoldDB" id="A0A7W8J8J2"/>
<reference evidence="9 10" key="1">
    <citation type="submission" date="2020-08" db="EMBL/GenBank/DDBJ databases">
        <title>Genomic Encyclopedia of Type Strains, Phase IV (KMG-V): Genome sequencing to study the core and pangenomes of soil and plant-associated prokaryotes.</title>
        <authorList>
            <person name="Whitman W."/>
        </authorList>
    </citation>
    <scope>NUCLEOTIDE SEQUENCE [LARGE SCALE GENOMIC DNA]</scope>
    <source>
        <strain evidence="9 10">M8US30</strain>
    </source>
</reference>
<gene>
    <name evidence="9" type="ORF">HDF10_002480</name>
</gene>
<feature type="transmembrane region" description="Helical" evidence="7">
    <location>
        <begin position="62"/>
        <end position="82"/>
    </location>
</feature>
<feature type="transmembrane region" description="Helical" evidence="7">
    <location>
        <begin position="279"/>
        <end position="297"/>
    </location>
</feature>
<evidence type="ECO:0000256" key="5">
    <source>
        <dbReference type="ARBA" id="ARBA00022989"/>
    </source>
</evidence>
<dbReference type="SUPFAM" id="SSF103473">
    <property type="entry name" value="MFS general substrate transporter"/>
    <property type="match status" value="1"/>
</dbReference>
<keyword evidence="2" id="KW-0813">Transport</keyword>
<evidence type="ECO:0000256" key="3">
    <source>
        <dbReference type="ARBA" id="ARBA00022475"/>
    </source>
</evidence>
<keyword evidence="3" id="KW-1003">Cell membrane</keyword>
<keyword evidence="5 7" id="KW-1133">Transmembrane helix</keyword>
<dbReference type="InterPro" id="IPR020846">
    <property type="entry name" value="MFS_dom"/>
</dbReference>
<dbReference type="PANTHER" id="PTHR23513:SF11">
    <property type="entry name" value="STAPHYLOFERRIN A TRANSPORTER"/>
    <property type="match status" value="1"/>
</dbReference>
<evidence type="ECO:0000259" key="8">
    <source>
        <dbReference type="PROSITE" id="PS50850"/>
    </source>
</evidence>
<feature type="domain" description="Major facilitator superfamily (MFS) profile" evidence="8">
    <location>
        <begin position="28"/>
        <end position="417"/>
    </location>
</feature>
<evidence type="ECO:0000313" key="10">
    <source>
        <dbReference type="Proteomes" id="UP000569092"/>
    </source>
</evidence>
<dbReference type="PROSITE" id="PS50850">
    <property type="entry name" value="MFS"/>
    <property type="match status" value="1"/>
</dbReference>
<dbReference type="Proteomes" id="UP000569092">
    <property type="component" value="Unassembled WGS sequence"/>
</dbReference>
<dbReference type="GO" id="GO:0005886">
    <property type="term" value="C:plasma membrane"/>
    <property type="evidence" value="ECO:0007669"/>
    <property type="project" value="UniProtKB-SubCell"/>
</dbReference>
<dbReference type="CDD" id="cd06173">
    <property type="entry name" value="MFS_MefA_like"/>
    <property type="match status" value="1"/>
</dbReference>
<keyword evidence="4 7" id="KW-0812">Transmembrane</keyword>
<dbReference type="EMBL" id="JACHDZ010000003">
    <property type="protein sequence ID" value="MBB5344501.1"/>
    <property type="molecule type" value="Genomic_DNA"/>
</dbReference>
<evidence type="ECO:0000313" key="9">
    <source>
        <dbReference type="EMBL" id="MBB5344501.1"/>
    </source>
</evidence>
<organism evidence="9 10">
    <name type="scientific">Tunturiibacter lichenicola</name>
    <dbReference type="NCBI Taxonomy" id="2051959"/>
    <lineage>
        <taxon>Bacteria</taxon>
        <taxon>Pseudomonadati</taxon>
        <taxon>Acidobacteriota</taxon>
        <taxon>Terriglobia</taxon>
        <taxon>Terriglobales</taxon>
        <taxon>Acidobacteriaceae</taxon>
        <taxon>Tunturiibacter</taxon>
    </lineage>
</organism>
<evidence type="ECO:0000256" key="7">
    <source>
        <dbReference type="SAM" id="Phobius"/>
    </source>
</evidence>
<protein>
    <submittedName>
        <fullName evidence="9">MFS family permease</fullName>
    </submittedName>
</protein>